<evidence type="ECO:0000256" key="2">
    <source>
        <dbReference type="SAM" id="MobiDB-lite"/>
    </source>
</evidence>
<dbReference type="OrthoDB" id="3598725at2759"/>
<dbReference type="GO" id="GO:0008270">
    <property type="term" value="F:zinc ion binding"/>
    <property type="evidence" value="ECO:0007669"/>
    <property type="project" value="UniProtKB-KW"/>
</dbReference>
<dbReference type="Gene3D" id="4.10.60.10">
    <property type="entry name" value="Zinc finger, CCHC-type"/>
    <property type="match status" value="1"/>
</dbReference>
<keyword evidence="5" id="KW-1185">Reference proteome</keyword>
<dbReference type="AlphaFoldDB" id="A0A1E3QCA4"/>
<keyword evidence="1" id="KW-0479">Metal-binding</keyword>
<feature type="compositionally biased region" description="Acidic residues" evidence="2">
    <location>
        <begin position="143"/>
        <end position="157"/>
    </location>
</feature>
<dbReference type="GO" id="GO:0003676">
    <property type="term" value="F:nucleic acid binding"/>
    <property type="evidence" value="ECO:0007669"/>
    <property type="project" value="InterPro"/>
</dbReference>
<gene>
    <name evidence="4" type="ORF">LIPSTDRAFT_103326</name>
</gene>
<feature type="compositionally biased region" description="Basic and acidic residues" evidence="2">
    <location>
        <begin position="87"/>
        <end position="98"/>
    </location>
</feature>
<dbReference type="InterPro" id="IPR001878">
    <property type="entry name" value="Znf_CCHC"/>
</dbReference>
<evidence type="ECO:0000259" key="3">
    <source>
        <dbReference type="PROSITE" id="PS50158"/>
    </source>
</evidence>
<evidence type="ECO:0000256" key="1">
    <source>
        <dbReference type="PROSITE-ProRule" id="PRU00047"/>
    </source>
</evidence>
<dbReference type="PROSITE" id="PS50158">
    <property type="entry name" value="ZF_CCHC"/>
    <property type="match status" value="1"/>
</dbReference>
<proteinExistence type="predicted"/>
<feature type="region of interest" description="Disordered" evidence="2">
    <location>
        <begin position="57"/>
        <end position="100"/>
    </location>
</feature>
<keyword evidence="1" id="KW-0862">Zinc</keyword>
<dbReference type="Proteomes" id="UP000094385">
    <property type="component" value="Unassembled WGS sequence"/>
</dbReference>
<dbReference type="SUPFAM" id="SSF57756">
    <property type="entry name" value="Retrovirus zinc finger-like domains"/>
    <property type="match status" value="1"/>
</dbReference>
<accession>A0A1E3QCA4</accession>
<reference evidence="4 5" key="1">
    <citation type="journal article" date="2016" name="Proc. Natl. Acad. Sci. U.S.A.">
        <title>Comparative genomics of biotechnologically important yeasts.</title>
        <authorList>
            <person name="Riley R."/>
            <person name="Haridas S."/>
            <person name="Wolfe K.H."/>
            <person name="Lopes M.R."/>
            <person name="Hittinger C.T."/>
            <person name="Goeker M."/>
            <person name="Salamov A.A."/>
            <person name="Wisecaver J.H."/>
            <person name="Long T.M."/>
            <person name="Calvey C.H."/>
            <person name="Aerts A.L."/>
            <person name="Barry K.W."/>
            <person name="Choi C."/>
            <person name="Clum A."/>
            <person name="Coughlan A.Y."/>
            <person name="Deshpande S."/>
            <person name="Douglass A.P."/>
            <person name="Hanson S.J."/>
            <person name="Klenk H.-P."/>
            <person name="LaButti K.M."/>
            <person name="Lapidus A."/>
            <person name="Lindquist E.A."/>
            <person name="Lipzen A.M."/>
            <person name="Meier-Kolthoff J.P."/>
            <person name="Ohm R.A."/>
            <person name="Otillar R.P."/>
            <person name="Pangilinan J.L."/>
            <person name="Peng Y."/>
            <person name="Rokas A."/>
            <person name="Rosa C.A."/>
            <person name="Scheuner C."/>
            <person name="Sibirny A.A."/>
            <person name="Slot J.C."/>
            <person name="Stielow J.B."/>
            <person name="Sun H."/>
            <person name="Kurtzman C.P."/>
            <person name="Blackwell M."/>
            <person name="Grigoriev I.V."/>
            <person name="Jeffries T.W."/>
        </authorList>
    </citation>
    <scope>NUCLEOTIDE SEQUENCE [LARGE SCALE GENOMIC DNA]</scope>
    <source>
        <strain evidence="4 5">NRRL Y-11557</strain>
    </source>
</reference>
<organism evidence="4 5">
    <name type="scientific">Lipomyces starkeyi NRRL Y-11557</name>
    <dbReference type="NCBI Taxonomy" id="675824"/>
    <lineage>
        <taxon>Eukaryota</taxon>
        <taxon>Fungi</taxon>
        <taxon>Dikarya</taxon>
        <taxon>Ascomycota</taxon>
        <taxon>Saccharomycotina</taxon>
        <taxon>Lipomycetes</taxon>
        <taxon>Lipomycetales</taxon>
        <taxon>Lipomycetaceae</taxon>
        <taxon>Lipomyces</taxon>
    </lineage>
</organism>
<dbReference type="InterPro" id="IPR036875">
    <property type="entry name" value="Znf_CCHC_sf"/>
</dbReference>
<sequence length="165" mass="17958">MSELDRLLLEAGGHGWADEVKKGYVRAAPTYDGHCLQVKNIADRLDDFKRLAAAPAGRLRGGSGPAPLANGWRPGARTNENPPPTEPMEKEVDKRRQNGDCMRCGSSQHFIRDCPFLPPRRPAGTVSRAQTLEVPGVDVPDALLDDDGTEGMPDDTYDQGKVLPQ</sequence>
<evidence type="ECO:0000313" key="5">
    <source>
        <dbReference type="Proteomes" id="UP000094385"/>
    </source>
</evidence>
<protein>
    <recommendedName>
        <fullName evidence="3">CCHC-type domain-containing protein</fullName>
    </recommendedName>
</protein>
<feature type="domain" description="CCHC-type" evidence="3">
    <location>
        <begin position="101"/>
        <end position="115"/>
    </location>
</feature>
<feature type="region of interest" description="Disordered" evidence="2">
    <location>
        <begin position="126"/>
        <end position="165"/>
    </location>
</feature>
<evidence type="ECO:0000313" key="4">
    <source>
        <dbReference type="EMBL" id="ODQ75301.1"/>
    </source>
</evidence>
<keyword evidence="1" id="KW-0863">Zinc-finger</keyword>
<name>A0A1E3QCA4_LIPST</name>
<dbReference type="EMBL" id="KV454291">
    <property type="protein sequence ID" value="ODQ75301.1"/>
    <property type="molecule type" value="Genomic_DNA"/>
</dbReference>